<keyword evidence="3" id="KW-0479">Metal-binding</keyword>
<dbReference type="InterPro" id="IPR007526">
    <property type="entry name" value="SWIRM"/>
</dbReference>
<dbReference type="Pfam" id="PF00569">
    <property type="entry name" value="ZZ"/>
    <property type="match status" value="1"/>
</dbReference>
<feature type="compositionally biased region" description="Low complexity" evidence="11">
    <location>
        <begin position="75"/>
        <end position="92"/>
    </location>
</feature>
<dbReference type="GO" id="GO:0005634">
    <property type="term" value="C:nucleus"/>
    <property type="evidence" value="ECO:0007669"/>
    <property type="project" value="UniProtKB-SubCell"/>
</dbReference>
<dbReference type="Pfam" id="PF04433">
    <property type="entry name" value="SWIRM"/>
    <property type="match status" value="1"/>
</dbReference>
<evidence type="ECO:0000256" key="3">
    <source>
        <dbReference type="ARBA" id="ARBA00022723"/>
    </source>
</evidence>
<evidence type="ECO:0000256" key="11">
    <source>
        <dbReference type="SAM" id="MobiDB-lite"/>
    </source>
</evidence>
<dbReference type="Gene3D" id="1.10.10.10">
    <property type="entry name" value="Winged helix-like DNA-binding domain superfamily/Winged helix DNA-binding domain"/>
    <property type="match status" value="1"/>
</dbReference>
<dbReference type="EMBL" id="DF973850">
    <property type="protein sequence ID" value="GAU41173.1"/>
    <property type="molecule type" value="Genomic_DNA"/>
</dbReference>
<protein>
    <recommendedName>
        <fullName evidence="19">SWI/SNF complex subunit SWI3D</fullName>
    </recommendedName>
</protein>
<feature type="domain" description="ZZ-type" evidence="13">
    <location>
        <begin position="338"/>
        <end position="392"/>
    </location>
</feature>
<evidence type="ECO:0008006" key="19">
    <source>
        <dbReference type="Google" id="ProtNLM"/>
    </source>
</evidence>
<sequence>MEEKRPPSSVDTPASEPPPSRRRAGGNKRKSGSLNASNSSSTSSKRITREKASPLHHPPLHNGPLTRARQIPNNSSTASTSTVAGSASAPAAVKHAPQTQALAVAAEQLKKESEWESLEAEIEAEFKAIRSRDANAHVVPAHCAEFVFDGFCQALFLPLISNSLTDFDEPDLESHIGRHEPGWFSWLNIHSIEKRMMPSFFDGKTENRTPDKYMEIRNWIMKKFHSNPNIQIELKDLSDLDIGDLDARQEVMEFLDYWGLINFHPFPSTDSAVASTGDDVEAEKKSLLQKFYHFDTLQIYPPAIQKTSLVTPVMTSGLFPESAIAEELVKQEGPAVEMLEYHCNSCSGDCSRKRYHCQKQADFDLCTDCFNNRKFGSGMSSLDFILMEPAEAAGVSSGKWTDQETLLLLEALELYKENWNEIAEHVGTKSKAQCILHFVQMPIVDAFVDCDDDVDAGSKETADPAATNNNLSIDENKDKKDEDKDKTDEDKDKKDKDKDASEIIENDTSDSIKGHDETSQAEDVKVKDNQEETPKLHDGSDEKTNEETSKLEDDIKPKLGEEVGDDCVLNALKEAFAAVGYSPEPEGPSSFAEVGNPVMALAAFLSQLVGSDVAVASAHNYIKSLSGNTPGTEIASRCCFLLEDPPDDKKETTTSEGDFKRKGDQTDKSVQQDTAMLDDKDVENDPQKTKIAGDASEDKIHLASTDGGISEKSISSKGQEMVNNDCGVYNGNDPSISKAPKDHAQGTLHNLGDSTSKVEIPPPSSEEVQEGTSKEEPCHPIEEQKEGSMSDSHPSEKNGLQQSIKSNLPVELPKPVETPKYDEMASDSMPSDKSKPQKQLSTNAVSESQKTTDSAMDVDVVSSSLPSKIDSQPPISSQDNGTEKDVDMVSPSQPIRSNLGAENGASAGAVEDHARNGKEVKNDGTKTKQDSSFEKVKRAAVSTLAAAAVKAKLLANQEEDQIRQLTSLLIEKQLYKLEAKLAFFNDSENVVMRVKELLERSRHKLYHERALIIASRLGVSGGSRGFPPSIIDRAMNYTNSLPRPQITMNPQGPLISRPVSSTGTTLPNPLMSATAAGSSVRPSSQENLSSVGTK</sequence>
<feature type="compositionally biased region" description="Basic and acidic residues" evidence="11">
    <location>
        <begin position="474"/>
        <end position="501"/>
    </location>
</feature>
<dbReference type="Gene3D" id="1.10.10.60">
    <property type="entry name" value="Homeodomain-like"/>
    <property type="match status" value="1"/>
</dbReference>
<evidence type="ECO:0000256" key="9">
    <source>
        <dbReference type="ARBA" id="ARBA00023242"/>
    </source>
</evidence>
<feature type="domain" description="SWIRM" evidence="14">
    <location>
        <begin position="175"/>
        <end position="272"/>
    </location>
</feature>
<keyword evidence="9" id="KW-0539">Nucleus</keyword>
<dbReference type="InterPro" id="IPR036388">
    <property type="entry name" value="WH-like_DNA-bd_sf"/>
</dbReference>
<dbReference type="InterPro" id="IPR017930">
    <property type="entry name" value="Myb_dom"/>
</dbReference>
<dbReference type="Pfam" id="PF16495">
    <property type="entry name" value="SWIRM-assoc_1"/>
    <property type="match status" value="1"/>
</dbReference>
<feature type="compositionally biased region" description="Polar residues" evidence="11">
    <location>
        <begin position="865"/>
        <end position="880"/>
    </location>
</feature>
<dbReference type="GO" id="GO:0008270">
    <property type="term" value="F:zinc ion binding"/>
    <property type="evidence" value="ECO:0007669"/>
    <property type="project" value="UniProtKB-KW"/>
</dbReference>
<dbReference type="PROSITE" id="PS01357">
    <property type="entry name" value="ZF_ZZ_1"/>
    <property type="match status" value="1"/>
</dbReference>
<keyword evidence="18" id="KW-1185">Reference proteome</keyword>
<feature type="compositionally biased region" description="Basic and acidic residues" evidence="11">
    <location>
        <begin position="647"/>
        <end position="667"/>
    </location>
</feature>
<keyword evidence="8" id="KW-0804">Transcription</keyword>
<feature type="compositionally biased region" description="Basic and acidic residues" evidence="11">
    <location>
        <begin position="910"/>
        <end position="931"/>
    </location>
</feature>
<dbReference type="AlphaFoldDB" id="A0A2Z6NGS4"/>
<gene>
    <name evidence="17" type="ORF">TSUD_89690</name>
</gene>
<feature type="domain" description="SANT" evidence="15">
    <location>
        <begin position="395"/>
        <end position="446"/>
    </location>
</feature>
<dbReference type="CDD" id="cd02336">
    <property type="entry name" value="ZZ_RSC8"/>
    <property type="match status" value="1"/>
</dbReference>
<feature type="domain" description="Myb-like" evidence="12">
    <location>
        <begin position="392"/>
        <end position="442"/>
    </location>
</feature>
<feature type="compositionally biased region" description="Polar residues" evidence="11">
    <location>
        <begin position="1058"/>
        <end position="1067"/>
    </location>
</feature>
<dbReference type="SMART" id="SM00717">
    <property type="entry name" value="SANT"/>
    <property type="match status" value="1"/>
</dbReference>
<dbReference type="CDD" id="cd00167">
    <property type="entry name" value="SANT"/>
    <property type="match status" value="1"/>
</dbReference>
<evidence type="ECO:0000256" key="1">
    <source>
        <dbReference type="ARBA" id="ARBA00004123"/>
    </source>
</evidence>
<evidence type="ECO:0000256" key="5">
    <source>
        <dbReference type="ARBA" id="ARBA00022833"/>
    </source>
</evidence>
<evidence type="ECO:0000256" key="7">
    <source>
        <dbReference type="ARBA" id="ARBA00023125"/>
    </source>
</evidence>
<feature type="domain" description="HTH myb-type" evidence="16">
    <location>
        <begin position="398"/>
        <end position="434"/>
    </location>
</feature>
<evidence type="ECO:0000313" key="17">
    <source>
        <dbReference type="EMBL" id="GAU41173.1"/>
    </source>
</evidence>
<keyword evidence="7" id="KW-0238">DNA-binding</keyword>
<evidence type="ECO:0000256" key="10">
    <source>
        <dbReference type="PROSITE-ProRule" id="PRU00228"/>
    </source>
</evidence>
<feature type="compositionally biased region" description="Polar residues" evidence="11">
    <location>
        <begin position="1075"/>
        <end position="1094"/>
    </location>
</feature>
<dbReference type="Proteomes" id="UP000242715">
    <property type="component" value="Unassembled WGS sequence"/>
</dbReference>
<evidence type="ECO:0000313" key="18">
    <source>
        <dbReference type="Proteomes" id="UP000242715"/>
    </source>
</evidence>
<dbReference type="InterPro" id="IPR000433">
    <property type="entry name" value="Znf_ZZ"/>
</dbReference>
<dbReference type="PANTHER" id="PTHR12802:SF41">
    <property type="entry name" value="BRAHMA ASSOCIATED PROTEIN 155 KDA"/>
    <property type="match status" value="1"/>
</dbReference>
<dbReference type="GO" id="GO:0003677">
    <property type="term" value="F:DNA binding"/>
    <property type="evidence" value="ECO:0007669"/>
    <property type="project" value="UniProtKB-KW"/>
</dbReference>
<feature type="compositionally biased region" description="Basic and acidic residues" evidence="11">
    <location>
        <begin position="510"/>
        <end position="561"/>
    </location>
</feature>
<keyword evidence="5" id="KW-0862">Zinc</keyword>
<feature type="compositionally biased region" description="Basic residues" evidence="11">
    <location>
        <begin position="20"/>
        <end position="31"/>
    </location>
</feature>
<dbReference type="PROSITE" id="PS50090">
    <property type="entry name" value="MYB_LIKE"/>
    <property type="match status" value="1"/>
</dbReference>
<feature type="region of interest" description="Disordered" evidence="11">
    <location>
        <begin position="459"/>
        <end position="561"/>
    </location>
</feature>
<feature type="region of interest" description="Disordered" evidence="11">
    <location>
        <begin position="643"/>
        <end position="931"/>
    </location>
</feature>
<comment type="subcellular location">
    <subcellularLocation>
        <location evidence="1">Nucleus</location>
    </subcellularLocation>
</comment>
<dbReference type="PROSITE" id="PS50135">
    <property type="entry name" value="ZF_ZZ_2"/>
    <property type="match status" value="1"/>
</dbReference>
<dbReference type="PROSITE" id="PS50934">
    <property type="entry name" value="SWIRM"/>
    <property type="match status" value="1"/>
</dbReference>
<dbReference type="OrthoDB" id="118550at2759"/>
<dbReference type="PROSITE" id="PS51293">
    <property type="entry name" value="SANT"/>
    <property type="match status" value="1"/>
</dbReference>
<feature type="compositionally biased region" description="Low complexity" evidence="11">
    <location>
        <begin position="707"/>
        <end position="718"/>
    </location>
</feature>
<dbReference type="PANTHER" id="PTHR12802">
    <property type="entry name" value="SWI/SNF COMPLEX-RELATED"/>
    <property type="match status" value="1"/>
</dbReference>
<feature type="compositionally biased region" description="Basic and acidic residues" evidence="11">
    <location>
        <begin position="677"/>
        <end position="688"/>
    </location>
</feature>
<feature type="compositionally biased region" description="Low complexity" evidence="11">
    <location>
        <begin position="853"/>
        <end position="864"/>
    </location>
</feature>
<feature type="compositionally biased region" description="Basic and acidic residues" evidence="11">
    <location>
        <begin position="772"/>
        <end position="796"/>
    </location>
</feature>
<name>A0A2Z6NGS4_TRISU</name>
<dbReference type="InterPro" id="IPR001005">
    <property type="entry name" value="SANT/Myb"/>
</dbReference>
<evidence type="ECO:0000259" key="13">
    <source>
        <dbReference type="PROSITE" id="PS50135"/>
    </source>
</evidence>
<dbReference type="InterPro" id="IPR041984">
    <property type="entry name" value="Rsc8/Ssr1/Ssr2_ZZ"/>
</dbReference>
<organism evidence="17 18">
    <name type="scientific">Trifolium subterraneum</name>
    <name type="common">Subterranean clover</name>
    <dbReference type="NCBI Taxonomy" id="3900"/>
    <lineage>
        <taxon>Eukaryota</taxon>
        <taxon>Viridiplantae</taxon>
        <taxon>Streptophyta</taxon>
        <taxon>Embryophyta</taxon>
        <taxon>Tracheophyta</taxon>
        <taxon>Spermatophyta</taxon>
        <taxon>Magnoliopsida</taxon>
        <taxon>eudicotyledons</taxon>
        <taxon>Gunneridae</taxon>
        <taxon>Pentapetalae</taxon>
        <taxon>rosids</taxon>
        <taxon>fabids</taxon>
        <taxon>Fabales</taxon>
        <taxon>Fabaceae</taxon>
        <taxon>Papilionoideae</taxon>
        <taxon>50 kb inversion clade</taxon>
        <taxon>NPAAA clade</taxon>
        <taxon>Hologalegina</taxon>
        <taxon>IRL clade</taxon>
        <taxon>Trifolieae</taxon>
        <taxon>Trifolium</taxon>
    </lineage>
</organism>
<dbReference type="PROSITE" id="PS51294">
    <property type="entry name" value="HTH_MYB"/>
    <property type="match status" value="1"/>
</dbReference>
<proteinExistence type="predicted"/>
<evidence type="ECO:0000259" key="16">
    <source>
        <dbReference type="PROSITE" id="PS51294"/>
    </source>
</evidence>
<evidence type="ECO:0000259" key="12">
    <source>
        <dbReference type="PROSITE" id="PS50090"/>
    </source>
</evidence>
<evidence type="ECO:0000259" key="14">
    <source>
        <dbReference type="PROSITE" id="PS50934"/>
    </source>
</evidence>
<feature type="compositionally biased region" description="Polar residues" evidence="11">
    <location>
        <begin position="837"/>
        <end position="852"/>
    </location>
</feature>
<dbReference type="Gene3D" id="3.30.60.90">
    <property type="match status" value="1"/>
</dbReference>
<evidence type="ECO:0000259" key="15">
    <source>
        <dbReference type="PROSITE" id="PS51293"/>
    </source>
</evidence>
<evidence type="ECO:0000256" key="2">
    <source>
        <dbReference type="ARBA" id="ARBA00022473"/>
    </source>
</evidence>
<evidence type="ECO:0000256" key="4">
    <source>
        <dbReference type="ARBA" id="ARBA00022771"/>
    </source>
</evidence>
<dbReference type="SUPFAM" id="SSF46689">
    <property type="entry name" value="Homeodomain-like"/>
    <property type="match status" value="2"/>
</dbReference>
<feature type="compositionally biased region" description="Low complexity" evidence="11">
    <location>
        <begin position="32"/>
        <end position="44"/>
    </location>
</feature>
<feature type="compositionally biased region" description="Polar residues" evidence="11">
    <location>
        <begin position="797"/>
        <end position="806"/>
    </location>
</feature>
<dbReference type="FunFam" id="1.10.10.60:FF:000014">
    <property type="entry name" value="SWI/SNF complex subunit SMARCC2 isoform C"/>
    <property type="match status" value="1"/>
</dbReference>
<keyword evidence="2" id="KW-0217">Developmental protein</keyword>
<dbReference type="SMART" id="SM00291">
    <property type="entry name" value="ZnF_ZZ"/>
    <property type="match status" value="1"/>
</dbReference>
<keyword evidence="4 10" id="KW-0863">Zinc-finger</keyword>
<dbReference type="Pfam" id="PF00249">
    <property type="entry name" value="Myb_DNA-binding"/>
    <property type="match status" value="1"/>
</dbReference>
<accession>A0A2Z6NGS4</accession>
<keyword evidence="6" id="KW-0805">Transcription regulation</keyword>
<dbReference type="InterPro" id="IPR009057">
    <property type="entry name" value="Homeodomain-like_sf"/>
</dbReference>
<dbReference type="InterPro" id="IPR017884">
    <property type="entry name" value="SANT_dom"/>
</dbReference>
<dbReference type="InterPro" id="IPR032451">
    <property type="entry name" value="SMARCC_C"/>
</dbReference>
<evidence type="ECO:0000256" key="8">
    <source>
        <dbReference type="ARBA" id="ARBA00023163"/>
    </source>
</evidence>
<dbReference type="InterPro" id="IPR043145">
    <property type="entry name" value="Znf_ZZ_sf"/>
</dbReference>
<feature type="region of interest" description="Disordered" evidence="11">
    <location>
        <begin position="1"/>
        <end position="92"/>
    </location>
</feature>
<reference evidence="18" key="1">
    <citation type="journal article" date="2017" name="Front. Plant Sci.">
        <title>Climate Clever Clovers: New Paradigm to Reduce the Environmental Footprint of Ruminants by Breeding Low Methanogenic Forages Utilizing Haplotype Variation.</title>
        <authorList>
            <person name="Kaur P."/>
            <person name="Appels R."/>
            <person name="Bayer P.E."/>
            <person name="Keeble-Gagnere G."/>
            <person name="Wang J."/>
            <person name="Hirakawa H."/>
            <person name="Shirasawa K."/>
            <person name="Vercoe P."/>
            <person name="Stefanova K."/>
            <person name="Durmic Z."/>
            <person name="Nichols P."/>
            <person name="Revell C."/>
            <person name="Isobe S.N."/>
            <person name="Edwards D."/>
            <person name="Erskine W."/>
        </authorList>
    </citation>
    <scope>NUCLEOTIDE SEQUENCE [LARGE SCALE GENOMIC DNA]</scope>
    <source>
        <strain evidence="18">cv. Daliak</strain>
    </source>
</reference>
<dbReference type="SUPFAM" id="SSF57850">
    <property type="entry name" value="RING/U-box"/>
    <property type="match status" value="1"/>
</dbReference>
<evidence type="ECO:0000256" key="6">
    <source>
        <dbReference type="ARBA" id="ARBA00023015"/>
    </source>
</evidence>
<feature type="region of interest" description="Disordered" evidence="11">
    <location>
        <begin position="1043"/>
        <end position="1094"/>
    </location>
</feature>